<dbReference type="InterPro" id="IPR051455">
    <property type="entry name" value="Bact_solute-bind_prot3"/>
</dbReference>
<feature type="compositionally biased region" description="Low complexity" evidence="4">
    <location>
        <begin position="44"/>
        <end position="59"/>
    </location>
</feature>
<evidence type="ECO:0000259" key="6">
    <source>
        <dbReference type="SMART" id="SM00062"/>
    </source>
</evidence>
<dbReference type="AlphaFoldDB" id="A0A937UNQ0"/>
<dbReference type="EMBL" id="JAEACQ010000177">
    <property type="protein sequence ID" value="MBL7628217.1"/>
    <property type="molecule type" value="Genomic_DNA"/>
</dbReference>
<dbReference type="InterPro" id="IPR018313">
    <property type="entry name" value="SBP_3_CS"/>
</dbReference>
<reference evidence="7" key="1">
    <citation type="submission" date="2020-12" db="EMBL/GenBank/DDBJ databases">
        <title>Genomic characterization of non-nitrogen-fixing Frankia strains.</title>
        <authorList>
            <person name="Carlos-Shanley C."/>
            <person name="Guerra T."/>
            <person name="Hahn D."/>
        </authorList>
    </citation>
    <scope>NUCLEOTIDE SEQUENCE</scope>
    <source>
        <strain evidence="7">CN6</strain>
    </source>
</reference>
<organism evidence="7 8">
    <name type="scientific">Frankia nepalensis</name>
    <dbReference type="NCBI Taxonomy" id="1836974"/>
    <lineage>
        <taxon>Bacteria</taxon>
        <taxon>Bacillati</taxon>
        <taxon>Actinomycetota</taxon>
        <taxon>Actinomycetes</taxon>
        <taxon>Frankiales</taxon>
        <taxon>Frankiaceae</taxon>
        <taxon>Frankia</taxon>
    </lineage>
</organism>
<dbReference type="Gene3D" id="3.40.190.10">
    <property type="entry name" value="Periplasmic binding protein-like II"/>
    <property type="match status" value="2"/>
</dbReference>
<dbReference type="PANTHER" id="PTHR30085">
    <property type="entry name" value="AMINO ACID ABC TRANSPORTER PERMEASE"/>
    <property type="match status" value="1"/>
</dbReference>
<gene>
    <name evidence="7" type="ORF">I7412_13870</name>
</gene>
<comment type="caution">
    <text evidence="7">The sequence shown here is derived from an EMBL/GenBank/DDBJ whole genome shotgun (WGS) entry which is preliminary data.</text>
</comment>
<evidence type="ECO:0000256" key="4">
    <source>
        <dbReference type="SAM" id="MobiDB-lite"/>
    </source>
</evidence>
<evidence type="ECO:0000256" key="2">
    <source>
        <dbReference type="ARBA" id="ARBA00022448"/>
    </source>
</evidence>
<evidence type="ECO:0000313" key="7">
    <source>
        <dbReference type="EMBL" id="MBL7628217.1"/>
    </source>
</evidence>
<dbReference type="RefSeq" id="WP_203005183.1">
    <property type="nucleotide sequence ID" value="NZ_JADWYU010000216.1"/>
</dbReference>
<accession>A0A937UNQ0</accession>
<feature type="chain" id="PRO_5038468347" evidence="5">
    <location>
        <begin position="24"/>
        <end position="403"/>
    </location>
</feature>
<dbReference type="InterPro" id="IPR001638">
    <property type="entry name" value="Solute-binding_3/MltF_N"/>
</dbReference>
<feature type="region of interest" description="Disordered" evidence="4">
    <location>
        <begin position="30"/>
        <end position="99"/>
    </location>
</feature>
<evidence type="ECO:0000256" key="3">
    <source>
        <dbReference type="ARBA" id="ARBA00022729"/>
    </source>
</evidence>
<name>A0A937UNQ0_9ACTN</name>
<protein>
    <submittedName>
        <fullName evidence="7">Transporter substrate-binding domain-containing protein</fullName>
    </submittedName>
</protein>
<feature type="signal peptide" evidence="5">
    <location>
        <begin position="1"/>
        <end position="23"/>
    </location>
</feature>
<dbReference type="PANTHER" id="PTHR30085:SF6">
    <property type="entry name" value="ABC TRANSPORTER GLUTAMINE-BINDING PROTEIN GLNH"/>
    <property type="match status" value="1"/>
</dbReference>
<dbReference type="PROSITE" id="PS01039">
    <property type="entry name" value="SBP_BACTERIAL_3"/>
    <property type="match status" value="1"/>
</dbReference>
<feature type="domain" description="Solute-binding protein family 3/N-terminal" evidence="6">
    <location>
        <begin position="110"/>
        <end position="382"/>
    </location>
</feature>
<keyword evidence="8" id="KW-1185">Reference proteome</keyword>
<dbReference type="Pfam" id="PF00497">
    <property type="entry name" value="SBP_bac_3"/>
    <property type="match status" value="1"/>
</dbReference>
<dbReference type="GO" id="GO:0006865">
    <property type="term" value="P:amino acid transport"/>
    <property type="evidence" value="ECO:0007669"/>
    <property type="project" value="TreeGrafter"/>
</dbReference>
<keyword evidence="2" id="KW-0813">Transport</keyword>
<dbReference type="PROSITE" id="PS51257">
    <property type="entry name" value="PROKAR_LIPOPROTEIN"/>
    <property type="match status" value="1"/>
</dbReference>
<proteinExistence type="inferred from homology"/>
<keyword evidence="3 5" id="KW-0732">Signal</keyword>
<sequence>MTGPTRRRWLLGAAAGLTAVAVAACGTTSAELPPDARPLPPATTGPAAPTSRPSAAPTAPGTPTPVVPPSGATCADGLPVRSSLAPLGPNPPPGAFRAGSTMKRIVDRGYLNVAIVTDAPPVGSMNWRKLELEGFDVDVAKTIAKALFGSAEAERIHFQPVQTNQRNALIMDDADPAHPDADTATDSRSGIDIVVATYTITCQRKEKILFSGAYFESGFQLLVPKDAGFDSIDDFVGFTVCSTDGSTSIEKLRQAAAWAGRRTAAAAPSGSPARGLTVIGRPRAADCLVAVQQGDADAVATDNVILAGMARQDEYLRVESEAFNEVFGTELETLAEPYGVALWRSGDQAQDDEFVRFVNGALRDWMAGGGWADSYDHWFRDALGPRSTPLADDPSWPLDTTPR</sequence>
<dbReference type="InterPro" id="IPR006311">
    <property type="entry name" value="TAT_signal"/>
</dbReference>
<comment type="similarity">
    <text evidence="1">Belongs to the bacterial solute-binding protein 3 family.</text>
</comment>
<dbReference type="SMART" id="SM00062">
    <property type="entry name" value="PBPb"/>
    <property type="match status" value="1"/>
</dbReference>
<evidence type="ECO:0000256" key="5">
    <source>
        <dbReference type="SAM" id="SignalP"/>
    </source>
</evidence>
<dbReference type="PROSITE" id="PS51318">
    <property type="entry name" value="TAT"/>
    <property type="match status" value="1"/>
</dbReference>
<evidence type="ECO:0000256" key="1">
    <source>
        <dbReference type="ARBA" id="ARBA00010333"/>
    </source>
</evidence>
<dbReference type="Proteomes" id="UP000604475">
    <property type="component" value="Unassembled WGS sequence"/>
</dbReference>
<dbReference type="GO" id="GO:0030288">
    <property type="term" value="C:outer membrane-bounded periplasmic space"/>
    <property type="evidence" value="ECO:0007669"/>
    <property type="project" value="TreeGrafter"/>
</dbReference>
<dbReference type="GO" id="GO:0005576">
    <property type="term" value="C:extracellular region"/>
    <property type="evidence" value="ECO:0007669"/>
    <property type="project" value="TreeGrafter"/>
</dbReference>
<evidence type="ECO:0000313" key="8">
    <source>
        <dbReference type="Proteomes" id="UP000604475"/>
    </source>
</evidence>
<dbReference type="SUPFAM" id="SSF53850">
    <property type="entry name" value="Periplasmic binding protein-like II"/>
    <property type="match status" value="1"/>
</dbReference>